<keyword evidence="3" id="KW-1133">Transmembrane helix</keyword>
<feature type="region of interest" description="Disordered" evidence="2">
    <location>
        <begin position="153"/>
        <end position="318"/>
    </location>
</feature>
<name>D6ZF29_SEGRD</name>
<evidence type="ECO:0008006" key="6">
    <source>
        <dbReference type="Google" id="ProtNLM"/>
    </source>
</evidence>
<dbReference type="STRING" id="640132.Srot_1080"/>
<feature type="coiled-coil region" evidence="1">
    <location>
        <begin position="88"/>
        <end position="115"/>
    </location>
</feature>
<feature type="compositionally biased region" description="Polar residues" evidence="2">
    <location>
        <begin position="299"/>
        <end position="309"/>
    </location>
</feature>
<evidence type="ECO:0000256" key="1">
    <source>
        <dbReference type="SAM" id="Coils"/>
    </source>
</evidence>
<feature type="compositionally biased region" description="Basic and acidic residues" evidence="2">
    <location>
        <begin position="164"/>
        <end position="173"/>
    </location>
</feature>
<organism evidence="4 5">
    <name type="scientific">Segniliparus rotundus (strain ATCC BAA-972 / CDC 1076 / CIP 108378 / DSM 44985 / JCM 13578)</name>
    <dbReference type="NCBI Taxonomy" id="640132"/>
    <lineage>
        <taxon>Bacteria</taxon>
        <taxon>Bacillati</taxon>
        <taxon>Actinomycetota</taxon>
        <taxon>Actinomycetes</taxon>
        <taxon>Mycobacteriales</taxon>
        <taxon>Segniliparaceae</taxon>
        <taxon>Segniliparus</taxon>
    </lineage>
</organism>
<evidence type="ECO:0000256" key="2">
    <source>
        <dbReference type="SAM" id="MobiDB-lite"/>
    </source>
</evidence>
<evidence type="ECO:0000313" key="5">
    <source>
        <dbReference type="Proteomes" id="UP000002247"/>
    </source>
</evidence>
<dbReference type="eggNOG" id="COG2919">
    <property type="taxonomic scope" value="Bacteria"/>
</dbReference>
<keyword evidence="3" id="KW-0812">Transmembrane</keyword>
<evidence type="ECO:0000313" key="4">
    <source>
        <dbReference type="EMBL" id="ADG97553.1"/>
    </source>
</evidence>
<reference evidence="4 5" key="1">
    <citation type="journal article" date="2010" name="Stand. Genomic Sci.">
        <title>Complete genome sequence of Segniliparus rotundus type strain (CDC 1076).</title>
        <authorList>
            <person name="Sikorski J."/>
            <person name="Lapidus A."/>
            <person name="Copeland A."/>
            <person name="Misra M."/>
            <person name="Glavina Del Rio T."/>
            <person name="Nolan M."/>
            <person name="Lucas S."/>
            <person name="Chen F."/>
            <person name="Tice H."/>
            <person name="Cheng J.F."/>
            <person name="Jando M."/>
            <person name="Schneider S."/>
            <person name="Bruce D."/>
            <person name="Goodwin L."/>
            <person name="Pitluck S."/>
            <person name="Liolios K."/>
            <person name="Mikhailova N."/>
            <person name="Pati A."/>
            <person name="Ivanova N."/>
            <person name="Mavromatis K."/>
            <person name="Chen A."/>
            <person name="Palaniappan K."/>
            <person name="Chertkov O."/>
            <person name="Land M."/>
            <person name="Hauser L."/>
            <person name="Chang Y.J."/>
            <person name="Jeffries C.D."/>
            <person name="Brettin T."/>
            <person name="Detter J.C."/>
            <person name="Han C."/>
            <person name="Rohde M."/>
            <person name="Goker M."/>
            <person name="Bristow J."/>
            <person name="Eisen J.A."/>
            <person name="Markowitz V."/>
            <person name="Hugenholtz P."/>
            <person name="Kyrpides N.C."/>
            <person name="Klenk H.P."/>
        </authorList>
    </citation>
    <scope>NUCLEOTIDE SEQUENCE [LARGE SCALE GENOMIC DNA]</scope>
    <source>
        <strain evidence="5">ATCC BAA-972 / CDC 1076 / CIP 108378 / DSM 44985 / JCM 13578</strain>
    </source>
</reference>
<feature type="compositionally biased region" description="Low complexity" evidence="2">
    <location>
        <begin position="211"/>
        <end position="252"/>
    </location>
</feature>
<keyword evidence="5" id="KW-1185">Reference proteome</keyword>
<protein>
    <recommendedName>
        <fullName evidence="6">FHA domain containing protein</fullName>
    </recommendedName>
</protein>
<sequence>MRMGHGSERRPIVESSRRQASRNASKGFARSALPSLPDGEKLWWMIAVPSRELLRRVPFVIGVMGLLAVGLVATLWLATRSTEDASTLSAMRGHNRELQQEQERLERDMERGQSVTELARRAGELGMVPARDVAKFVPQPDGSVQVVGDLKPAEGAPEVPLDGEPSKPGDPSKRQPPVPNNSGTSHEAAPPPAAPAPTELDDSVERVRPSQIAPDSPDQAPQAEAPEQTQPGSADPQVSSLPPVNPVSPLSQTANQASTAQPSDMFPGLPAAPAPQAGSPAPLDPAPPPLQAPDPVASLPNTPAQSQHMDQPEQESHE</sequence>
<feature type="compositionally biased region" description="Low complexity" evidence="2">
    <location>
        <begin position="267"/>
        <end position="281"/>
    </location>
</feature>
<proteinExistence type="predicted"/>
<accession>D6ZF29</accession>
<feature type="compositionally biased region" description="Basic and acidic residues" evidence="2">
    <location>
        <begin position="1"/>
        <end position="17"/>
    </location>
</feature>
<keyword evidence="1" id="KW-0175">Coiled coil</keyword>
<feature type="compositionally biased region" description="Pro residues" evidence="2">
    <location>
        <begin position="282"/>
        <end position="292"/>
    </location>
</feature>
<dbReference type="AlphaFoldDB" id="D6ZF29"/>
<feature type="transmembrane region" description="Helical" evidence="3">
    <location>
        <begin position="59"/>
        <end position="78"/>
    </location>
</feature>
<dbReference type="Proteomes" id="UP000002247">
    <property type="component" value="Chromosome"/>
</dbReference>
<feature type="region of interest" description="Disordered" evidence="2">
    <location>
        <begin position="1"/>
        <end position="31"/>
    </location>
</feature>
<gene>
    <name evidence="4" type="ordered locus">Srot_1080</name>
</gene>
<evidence type="ECO:0000256" key="3">
    <source>
        <dbReference type="SAM" id="Phobius"/>
    </source>
</evidence>
<dbReference type="KEGG" id="srt:Srot_1080"/>
<dbReference type="EMBL" id="CP001958">
    <property type="protein sequence ID" value="ADG97553.1"/>
    <property type="molecule type" value="Genomic_DNA"/>
</dbReference>
<keyword evidence="3" id="KW-0472">Membrane</keyword>
<dbReference type="HOGENOM" id="CLU_874033_0_0_11"/>
<feature type="compositionally biased region" description="Polar residues" evidence="2">
    <location>
        <begin position="253"/>
        <end position="262"/>
    </location>
</feature>